<dbReference type="RefSeq" id="WP_145171905.1">
    <property type="nucleotide sequence ID" value="NZ_CP037422.1"/>
</dbReference>
<keyword evidence="3" id="KW-1185">Reference proteome</keyword>
<protein>
    <submittedName>
        <fullName evidence="2">Demethylrebeccamycin-D-glucose O-methyltransferase</fullName>
        <ecNumber evidence="2">2.1.1.164</ecNumber>
    </submittedName>
</protein>
<dbReference type="CDD" id="cd02440">
    <property type="entry name" value="AdoMet_MTases"/>
    <property type="match status" value="1"/>
</dbReference>
<dbReference type="EC" id="2.1.1.164" evidence="2"/>
<evidence type="ECO:0000313" key="3">
    <source>
        <dbReference type="Proteomes" id="UP000318384"/>
    </source>
</evidence>
<keyword evidence="2" id="KW-0808">Transferase</keyword>
<dbReference type="GO" id="GO:0032259">
    <property type="term" value="P:methylation"/>
    <property type="evidence" value="ECO:0007669"/>
    <property type="project" value="UniProtKB-KW"/>
</dbReference>
<dbReference type="InterPro" id="IPR050723">
    <property type="entry name" value="CFA/CMAS"/>
</dbReference>
<dbReference type="GO" id="GO:0102082">
    <property type="term" value="F:demethylrebeccamycin--D-glucose O-methyltransferase activity"/>
    <property type="evidence" value="ECO:0007669"/>
    <property type="project" value="UniProtKB-EC"/>
</dbReference>
<feature type="domain" description="Methyltransferase" evidence="1">
    <location>
        <begin position="30"/>
        <end position="129"/>
    </location>
</feature>
<dbReference type="PANTHER" id="PTHR43667:SF2">
    <property type="entry name" value="FATTY ACID C-METHYL TRANSFERASE"/>
    <property type="match status" value="1"/>
</dbReference>
<dbReference type="EMBL" id="CP037422">
    <property type="protein sequence ID" value="QDU07736.1"/>
    <property type="molecule type" value="Genomic_DNA"/>
</dbReference>
<dbReference type="OrthoDB" id="9792690at2"/>
<dbReference type="Proteomes" id="UP000318384">
    <property type="component" value="Chromosome"/>
</dbReference>
<evidence type="ECO:0000259" key="1">
    <source>
        <dbReference type="Pfam" id="PF13649"/>
    </source>
</evidence>
<dbReference type="Gene3D" id="3.40.50.150">
    <property type="entry name" value="Vaccinia Virus protein VP39"/>
    <property type="match status" value="1"/>
</dbReference>
<dbReference type="SUPFAM" id="SSF53335">
    <property type="entry name" value="S-adenosyl-L-methionine-dependent methyltransferases"/>
    <property type="match status" value="1"/>
</dbReference>
<dbReference type="InterPro" id="IPR041698">
    <property type="entry name" value="Methyltransf_25"/>
</dbReference>
<name>A0A517WR48_9PLAN</name>
<dbReference type="Pfam" id="PF13649">
    <property type="entry name" value="Methyltransf_25"/>
    <property type="match status" value="1"/>
</dbReference>
<reference evidence="2 3" key="1">
    <citation type="submission" date="2019-03" db="EMBL/GenBank/DDBJ databases">
        <title>Deep-cultivation of Planctomycetes and their phenomic and genomic characterization uncovers novel biology.</title>
        <authorList>
            <person name="Wiegand S."/>
            <person name="Jogler M."/>
            <person name="Boedeker C."/>
            <person name="Pinto D."/>
            <person name="Vollmers J."/>
            <person name="Rivas-Marin E."/>
            <person name="Kohn T."/>
            <person name="Peeters S.H."/>
            <person name="Heuer A."/>
            <person name="Rast P."/>
            <person name="Oberbeckmann S."/>
            <person name="Bunk B."/>
            <person name="Jeske O."/>
            <person name="Meyerdierks A."/>
            <person name="Storesund J.E."/>
            <person name="Kallscheuer N."/>
            <person name="Luecker S."/>
            <person name="Lage O.M."/>
            <person name="Pohl T."/>
            <person name="Merkel B.J."/>
            <person name="Hornburger P."/>
            <person name="Mueller R.-W."/>
            <person name="Bruemmer F."/>
            <person name="Labrenz M."/>
            <person name="Spormann A.M."/>
            <person name="Op den Camp H."/>
            <person name="Overmann J."/>
            <person name="Amann R."/>
            <person name="Jetten M.S.M."/>
            <person name="Mascher T."/>
            <person name="Medema M.H."/>
            <person name="Devos D.P."/>
            <person name="Kaster A.-K."/>
            <person name="Ovreas L."/>
            <person name="Rohde M."/>
            <person name="Galperin M.Y."/>
            <person name="Jogler C."/>
        </authorList>
    </citation>
    <scope>NUCLEOTIDE SEQUENCE [LARGE SCALE GENOMIC DNA]</scope>
    <source>
        <strain evidence="2 3">V202</strain>
    </source>
</reference>
<gene>
    <name evidence="2" type="primary">rebM_3</name>
    <name evidence="2" type="ORF">V202x_10970</name>
</gene>
<keyword evidence="2" id="KW-0489">Methyltransferase</keyword>
<proteinExistence type="predicted"/>
<dbReference type="InterPro" id="IPR029063">
    <property type="entry name" value="SAM-dependent_MTases_sf"/>
</dbReference>
<organism evidence="2 3">
    <name type="scientific">Gimesia aquarii</name>
    <dbReference type="NCBI Taxonomy" id="2527964"/>
    <lineage>
        <taxon>Bacteria</taxon>
        <taxon>Pseudomonadati</taxon>
        <taxon>Planctomycetota</taxon>
        <taxon>Planctomycetia</taxon>
        <taxon>Planctomycetales</taxon>
        <taxon>Planctomycetaceae</taxon>
        <taxon>Gimesia</taxon>
    </lineage>
</organism>
<accession>A0A517WR48</accession>
<sequence>MIELLWNDPISENKMGKYINSLQLEPHQRVLDVGCGAGEILIRLAERYQITGVGIDTSSDHIAEANKRAKGRVRPSSLTFTVSDAQSFQIAPELYDLVICMGASHAFGLGKDAYQNALSQMLPMVVPGGFLLIAEGYMRQPASQEYRKYLGDSTPDEMTHAANVATGKMLGLIPFAAWTSSKEEWDDFEWTYQRVIERKALADPENAGVVQKRNQRRKWMDAYLEWGRDTLGYGIYLFKTSNELESVPT</sequence>
<dbReference type="AlphaFoldDB" id="A0A517WR48"/>
<dbReference type="PANTHER" id="PTHR43667">
    <property type="entry name" value="CYCLOPROPANE-FATTY-ACYL-PHOSPHOLIPID SYNTHASE"/>
    <property type="match status" value="1"/>
</dbReference>
<evidence type="ECO:0000313" key="2">
    <source>
        <dbReference type="EMBL" id="QDU07736.1"/>
    </source>
</evidence>